<dbReference type="PANTHER" id="PTHR17985:SF8">
    <property type="entry name" value="TRANSPORT AND GOLGI ORGANIZATION PROTEIN 2 HOMOLOG"/>
    <property type="match status" value="1"/>
</dbReference>
<dbReference type="EMBL" id="JAGQDD010000006">
    <property type="protein sequence ID" value="MBQ0931005.1"/>
    <property type="molecule type" value="Genomic_DNA"/>
</dbReference>
<dbReference type="InterPro" id="IPR008551">
    <property type="entry name" value="TANGO2"/>
</dbReference>
<dbReference type="Proteomes" id="UP000676246">
    <property type="component" value="Unassembled WGS sequence"/>
</dbReference>
<feature type="region of interest" description="Disordered" evidence="1">
    <location>
        <begin position="266"/>
        <end position="316"/>
    </location>
</feature>
<feature type="compositionally biased region" description="Basic and acidic residues" evidence="1">
    <location>
        <begin position="291"/>
        <end position="301"/>
    </location>
</feature>
<dbReference type="AlphaFoldDB" id="A0A941BBL6"/>
<reference evidence="2 3" key="1">
    <citation type="submission" date="2021-04" db="EMBL/GenBank/DDBJ databases">
        <title>The genome sequence of Ideonella sp. 3Y2.</title>
        <authorList>
            <person name="Liu Y."/>
        </authorList>
    </citation>
    <scope>NUCLEOTIDE SEQUENCE [LARGE SCALE GENOMIC DNA]</scope>
    <source>
        <strain evidence="2 3">3Y2</strain>
    </source>
</reference>
<evidence type="ECO:0000313" key="2">
    <source>
        <dbReference type="EMBL" id="MBQ0931005.1"/>
    </source>
</evidence>
<dbReference type="Pfam" id="PF05742">
    <property type="entry name" value="TANGO2"/>
    <property type="match status" value="1"/>
</dbReference>
<sequence length="316" mass="35189">MCLVALALDAHRRFPLVLAANRDEFFERPAARLAWWTPEGGGPAVLSGRDLSAGGTWLGLTAEGRLAVVTNVRKPVAPDPQAPSRGGIVLRWLRGDQRPEQFWPSVALSGHQPFNLLAADFREGLSFWASSEQASPRRLERGVAGLSNGMLDEPWPKVRRLKERMHDAIDVAASVDDLASRLMAALADRQIAPDDELPDTGIGTERERWLSSAFIRSPDGHYGTRCSTLVITERQPKHLVTHVFERTFTSGPGLALLRHSTLHDWPPKYRLDDDTEPERSVRVSPVAEGQLAEHRPEAEPVRKRRVRSLLRPADKL</sequence>
<gene>
    <name evidence="2" type="ORF">KAK03_10955</name>
</gene>
<accession>A0A941BBL6</accession>
<comment type="caution">
    <text evidence="2">The sequence shown here is derived from an EMBL/GenBank/DDBJ whole genome shotgun (WGS) entry which is preliminary data.</text>
</comment>
<protein>
    <submittedName>
        <fullName evidence="2">NRDE family protein</fullName>
    </submittedName>
</protein>
<proteinExistence type="predicted"/>
<feature type="compositionally biased region" description="Basic and acidic residues" evidence="1">
    <location>
        <begin position="266"/>
        <end position="281"/>
    </location>
</feature>
<name>A0A941BBL6_9BURK</name>
<evidence type="ECO:0000313" key="3">
    <source>
        <dbReference type="Proteomes" id="UP000676246"/>
    </source>
</evidence>
<keyword evidence="3" id="KW-1185">Reference proteome</keyword>
<dbReference type="RefSeq" id="WP_210853989.1">
    <property type="nucleotide sequence ID" value="NZ_JAGQDD010000006.1"/>
</dbReference>
<organism evidence="2 3">
    <name type="scientific">Ideonella alba</name>
    <dbReference type="NCBI Taxonomy" id="2824118"/>
    <lineage>
        <taxon>Bacteria</taxon>
        <taxon>Pseudomonadati</taxon>
        <taxon>Pseudomonadota</taxon>
        <taxon>Betaproteobacteria</taxon>
        <taxon>Burkholderiales</taxon>
        <taxon>Sphaerotilaceae</taxon>
        <taxon>Ideonella</taxon>
    </lineage>
</organism>
<dbReference type="PANTHER" id="PTHR17985">
    <property type="entry name" value="SER/THR-RICH PROTEIN T10 IN DGCR REGION"/>
    <property type="match status" value="1"/>
</dbReference>
<evidence type="ECO:0000256" key="1">
    <source>
        <dbReference type="SAM" id="MobiDB-lite"/>
    </source>
</evidence>